<evidence type="ECO:0000313" key="1">
    <source>
        <dbReference type="EMBL" id="SUZ91452.1"/>
    </source>
</evidence>
<dbReference type="EMBL" id="UINC01001976">
    <property type="protein sequence ID" value="SUZ91452.1"/>
    <property type="molecule type" value="Genomic_DNA"/>
</dbReference>
<gene>
    <name evidence="1" type="ORF">METZ01_LOCUS44306</name>
</gene>
<reference evidence="1" key="1">
    <citation type="submission" date="2018-05" db="EMBL/GenBank/DDBJ databases">
        <authorList>
            <person name="Lanie J.A."/>
            <person name="Ng W.-L."/>
            <person name="Kazmierczak K.M."/>
            <person name="Andrzejewski T.M."/>
            <person name="Davidsen T.M."/>
            <person name="Wayne K.J."/>
            <person name="Tettelin H."/>
            <person name="Glass J.I."/>
            <person name="Rusch D."/>
            <person name="Podicherti R."/>
            <person name="Tsui H.-C.T."/>
            <person name="Winkler M.E."/>
        </authorList>
    </citation>
    <scope>NUCLEOTIDE SEQUENCE</scope>
</reference>
<accession>A0A381RI08</accession>
<dbReference type="AlphaFoldDB" id="A0A381RI08"/>
<sequence>MWFKKELDSHEFYRVIPNMCEGSYTILALYQISPFGRDYMS</sequence>
<proteinExistence type="predicted"/>
<protein>
    <submittedName>
        <fullName evidence="1">Uncharacterized protein</fullName>
    </submittedName>
</protein>
<organism evidence="1">
    <name type="scientific">marine metagenome</name>
    <dbReference type="NCBI Taxonomy" id="408172"/>
    <lineage>
        <taxon>unclassified sequences</taxon>
        <taxon>metagenomes</taxon>
        <taxon>ecological metagenomes</taxon>
    </lineage>
</organism>
<name>A0A381RI08_9ZZZZ</name>